<dbReference type="STRING" id="313367.JSE7799_03400"/>
<proteinExistence type="predicted"/>
<evidence type="ECO:0000256" key="1">
    <source>
        <dbReference type="SAM" id="MobiDB-lite"/>
    </source>
</evidence>
<evidence type="ECO:0000313" key="2">
    <source>
        <dbReference type="EMBL" id="CUH40665.1"/>
    </source>
</evidence>
<sequence>MRALSLEDFGADDVTPQVTVPEVKTDDRFDEGYNAGRDEALAGIEAEQSRISESLAKGLNDAIAARRDAVGGTIAALEPALREIFDKLLPHAAEKAFVGILVDELRELARSAADRLSLRVAPEETAAIGNLLKRTDLGELQVDVVGEPTLSMSQALIRWPGQERRIDLEETLGALDSALDAFLASATGADADFRPGDSVSGAPEADDTFEIPDLENPDPKMHQKEAING</sequence>
<feature type="compositionally biased region" description="Acidic residues" evidence="1">
    <location>
        <begin position="204"/>
        <end position="216"/>
    </location>
</feature>
<gene>
    <name evidence="2" type="ORF">JSE7799_03400</name>
</gene>
<dbReference type="RefSeq" id="WP_055664673.1">
    <property type="nucleotide sequence ID" value="NZ_CYPR01000228.1"/>
</dbReference>
<reference evidence="2 3" key="1">
    <citation type="submission" date="2015-09" db="EMBL/GenBank/DDBJ databases">
        <authorList>
            <person name="Jackson K.R."/>
            <person name="Lunt B.L."/>
            <person name="Fisher J.N.B."/>
            <person name="Gardner A.V."/>
            <person name="Bailey M.E."/>
            <person name="Deus L.M."/>
            <person name="Earl A.S."/>
            <person name="Gibby P.D."/>
            <person name="Hartmann K.A."/>
            <person name="Liu J.E."/>
            <person name="Manci A.M."/>
            <person name="Nielsen D.A."/>
            <person name="Solomon M.B."/>
            <person name="Breakwell D.P."/>
            <person name="Burnett S.H."/>
            <person name="Grose J.H."/>
        </authorList>
    </citation>
    <scope>NUCLEOTIDE SEQUENCE [LARGE SCALE GENOMIC DNA]</scope>
    <source>
        <strain evidence="2 3">CECT 7799</strain>
    </source>
</reference>
<evidence type="ECO:0000313" key="3">
    <source>
        <dbReference type="Proteomes" id="UP000049455"/>
    </source>
</evidence>
<name>A0A0M7BGZ9_9RHOB</name>
<feature type="compositionally biased region" description="Basic and acidic residues" evidence="1">
    <location>
        <begin position="217"/>
        <end position="229"/>
    </location>
</feature>
<keyword evidence="3" id="KW-1185">Reference proteome</keyword>
<dbReference type="EMBL" id="CYPR01000228">
    <property type="protein sequence ID" value="CUH40665.1"/>
    <property type="molecule type" value="Genomic_DNA"/>
</dbReference>
<dbReference type="OrthoDB" id="7870971at2"/>
<dbReference type="Proteomes" id="UP000049455">
    <property type="component" value="Unassembled WGS sequence"/>
</dbReference>
<feature type="region of interest" description="Disordered" evidence="1">
    <location>
        <begin position="192"/>
        <end position="229"/>
    </location>
</feature>
<dbReference type="AlphaFoldDB" id="A0A0M7BGZ9"/>
<organism evidence="2 3">
    <name type="scientific">Jannaschia seosinensis</name>
    <dbReference type="NCBI Taxonomy" id="313367"/>
    <lineage>
        <taxon>Bacteria</taxon>
        <taxon>Pseudomonadati</taxon>
        <taxon>Pseudomonadota</taxon>
        <taxon>Alphaproteobacteria</taxon>
        <taxon>Rhodobacterales</taxon>
        <taxon>Roseobacteraceae</taxon>
        <taxon>Jannaschia</taxon>
    </lineage>
</organism>
<accession>A0A0M7BGZ9</accession>
<protein>
    <recommendedName>
        <fullName evidence="4">Flagellar assembly protein H</fullName>
    </recommendedName>
</protein>
<evidence type="ECO:0008006" key="4">
    <source>
        <dbReference type="Google" id="ProtNLM"/>
    </source>
</evidence>